<evidence type="ECO:0000313" key="1">
    <source>
        <dbReference type="EMBL" id="MBK9719040.1"/>
    </source>
</evidence>
<proteinExistence type="predicted"/>
<dbReference type="EMBL" id="JADKFW010000015">
    <property type="protein sequence ID" value="MBK9719040.1"/>
    <property type="molecule type" value="Genomic_DNA"/>
</dbReference>
<name>A0A9D7SAI1_9BACT</name>
<dbReference type="Proteomes" id="UP000808349">
    <property type="component" value="Unassembled WGS sequence"/>
</dbReference>
<organism evidence="1 2">
    <name type="scientific">Candidatus Defluviibacterium haderslevense</name>
    <dbReference type="NCBI Taxonomy" id="2981993"/>
    <lineage>
        <taxon>Bacteria</taxon>
        <taxon>Pseudomonadati</taxon>
        <taxon>Bacteroidota</taxon>
        <taxon>Saprospiria</taxon>
        <taxon>Saprospirales</taxon>
        <taxon>Saprospiraceae</taxon>
        <taxon>Candidatus Defluviibacterium</taxon>
    </lineage>
</organism>
<comment type="caution">
    <text evidence="1">The sequence shown here is derived from an EMBL/GenBank/DDBJ whole genome shotgun (WGS) entry which is preliminary data.</text>
</comment>
<reference evidence="1 2" key="1">
    <citation type="submission" date="2020-10" db="EMBL/GenBank/DDBJ databases">
        <title>Connecting structure to function with the recovery of over 1000 high-quality activated sludge metagenome-assembled genomes encoding full-length rRNA genes using long-read sequencing.</title>
        <authorList>
            <person name="Singleton C.M."/>
            <person name="Petriglieri F."/>
            <person name="Kristensen J.M."/>
            <person name="Kirkegaard R.H."/>
            <person name="Michaelsen T.Y."/>
            <person name="Andersen M.H."/>
            <person name="Karst S.M."/>
            <person name="Dueholm M.S."/>
            <person name="Nielsen P.H."/>
            <person name="Albertsen M."/>
        </authorList>
    </citation>
    <scope>NUCLEOTIDE SEQUENCE [LARGE SCALE GENOMIC DNA]</scope>
    <source>
        <strain evidence="1">Ribe_18-Q3-R11-54_BAT3C.373</strain>
    </source>
</reference>
<protein>
    <submittedName>
        <fullName evidence="1">Uncharacterized protein</fullName>
    </submittedName>
</protein>
<sequence>MTKKQLLKFIESRVLSSHFKNALIAEVNEYILSVTSKHSSININGDGEINSLFTTDNLVSLFRNYLDSIIFEWELEYILNFIQFNFEFENEEVEDIIFSFSDPYLNFEINENNISNAIKSMEVQFSKPKFIGKTKGSILRSKYRHI</sequence>
<dbReference type="AlphaFoldDB" id="A0A9D7SAI1"/>
<accession>A0A9D7SAI1</accession>
<gene>
    <name evidence="1" type="ORF">IPO85_16300</name>
</gene>
<evidence type="ECO:0000313" key="2">
    <source>
        <dbReference type="Proteomes" id="UP000808349"/>
    </source>
</evidence>